<feature type="domain" description="FAD-binding" evidence="7">
    <location>
        <begin position="21"/>
        <end position="182"/>
    </location>
</feature>
<evidence type="ECO:0000313" key="9">
    <source>
        <dbReference type="Proteomes" id="UP000807769"/>
    </source>
</evidence>
<name>A0A9P7E510_9AGAM</name>
<evidence type="ECO:0000259" key="7">
    <source>
        <dbReference type="Pfam" id="PF01494"/>
    </source>
</evidence>
<dbReference type="PANTHER" id="PTHR13789:SF236">
    <property type="entry name" value="MONOOXYGENASE, PUTATIVE (AFU_ORTHOLOGUE AFUA_6G12060)-RELATED"/>
    <property type="match status" value="1"/>
</dbReference>
<dbReference type="AlphaFoldDB" id="A0A9P7E510"/>
<evidence type="ECO:0000256" key="3">
    <source>
        <dbReference type="ARBA" id="ARBA00022827"/>
    </source>
</evidence>
<dbReference type="InterPro" id="IPR002938">
    <property type="entry name" value="FAD-bd"/>
</dbReference>
<keyword evidence="4" id="KW-0560">Oxidoreductase</keyword>
<dbReference type="SUPFAM" id="SSF51905">
    <property type="entry name" value="FAD/NAD(P)-binding domain"/>
    <property type="match status" value="1"/>
</dbReference>
<evidence type="ECO:0000313" key="8">
    <source>
        <dbReference type="EMBL" id="KAG1811380.1"/>
    </source>
</evidence>
<dbReference type="EMBL" id="JABBWG010000029">
    <property type="protein sequence ID" value="KAG1811380.1"/>
    <property type="molecule type" value="Genomic_DNA"/>
</dbReference>
<dbReference type="InterPro" id="IPR050493">
    <property type="entry name" value="FAD-dep_Monooxygenase_BioMet"/>
</dbReference>
<comment type="similarity">
    <text evidence="1">Belongs to the paxM FAD-dependent monooxygenase family.</text>
</comment>
<keyword evidence="9" id="KW-1185">Reference proteome</keyword>
<gene>
    <name evidence="8" type="ORF">BJ212DRAFT_1301916</name>
</gene>
<evidence type="ECO:0000256" key="2">
    <source>
        <dbReference type="ARBA" id="ARBA00022630"/>
    </source>
</evidence>
<dbReference type="OrthoDB" id="9993796at2759"/>
<accession>A0A9P7E510</accession>
<dbReference type="RefSeq" id="XP_041189979.1">
    <property type="nucleotide sequence ID" value="XM_041333196.1"/>
</dbReference>
<dbReference type="Gene3D" id="3.50.50.60">
    <property type="entry name" value="FAD/NAD(P)-binding domain"/>
    <property type="match status" value="1"/>
</dbReference>
<dbReference type="GeneID" id="64627213"/>
<organism evidence="8 9">
    <name type="scientific">Suillus subaureus</name>
    <dbReference type="NCBI Taxonomy" id="48587"/>
    <lineage>
        <taxon>Eukaryota</taxon>
        <taxon>Fungi</taxon>
        <taxon>Dikarya</taxon>
        <taxon>Basidiomycota</taxon>
        <taxon>Agaricomycotina</taxon>
        <taxon>Agaricomycetes</taxon>
        <taxon>Agaricomycetidae</taxon>
        <taxon>Boletales</taxon>
        <taxon>Suillineae</taxon>
        <taxon>Suillaceae</taxon>
        <taxon>Suillus</taxon>
    </lineage>
</organism>
<dbReference type="PRINTS" id="PR00420">
    <property type="entry name" value="RNGMNOXGNASE"/>
</dbReference>
<dbReference type="SUPFAM" id="SSF54373">
    <property type="entry name" value="FAD-linked reductases, C-terminal domain"/>
    <property type="match status" value="1"/>
</dbReference>
<proteinExistence type="inferred from homology"/>
<evidence type="ECO:0000256" key="6">
    <source>
        <dbReference type="SAM" id="MobiDB-lite"/>
    </source>
</evidence>
<reference evidence="8" key="1">
    <citation type="journal article" date="2020" name="New Phytol.">
        <title>Comparative genomics reveals dynamic genome evolution in host specialist ectomycorrhizal fungi.</title>
        <authorList>
            <person name="Lofgren L.A."/>
            <person name="Nguyen N.H."/>
            <person name="Vilgalys R."/>
            <person name="Ruytinx J."/>
            <person name="Liao H.L."/>
            <person name="Branco S."/>
            <person name="Kuo A."/>
            <person name="LaButti K."/>
            <person name="Lipzen A."/>
            <person name="Andreopoulos W."/>
            <person name="Pangilinan J."/>
            <person name="Riley R."/>
            <person name="Hundley H."/>
            <person name="Na H."/>
            <person name="Barry K."/>
            <person name="Grigoriev I.V."/>
            <person name="Stajich J.E."/>
            <person name="Kennedy P.G."/>
        </authorList>
    </citation>
    <scope>NUCLEOTIDE SEQUENCE</scope>
    <source>
        <strain evidence="8">MN1</strain>
    </source>
</reference>
<keyword evidence="3" id="KW-0274">FAD</keyword>
<dbReference type="GO" id="GO:0071949">
    <property type="term" value="F:FAD binding"/>
    <property type="evidence" value="ECO:0007669"/>
    <property type="project" value="InterPro"/>
</dbReference>
<protein>
    <submittedName>
        <fullName evidence="8">Monooxygenase</fullName>
    </submittedName>
</protein>
<evidence type="ECO:0000256" key="5">
    <source>
        <dbReference type="ARBA" id="ARBA00023033"/>
    </source>
</evidence>
<dbReference type="GO" id="GO:0004497">
    <property type="term" value="F:monooxygenase activity"/>
    <property type="evidence" value="ECO:0007669"/>
    <property type="project" value="UniProtKB-KW"/>
</dbReference>
<feature type="region of interest" description="Disordered" evidence="6">
    <location>
        <begin position="429"/>
        <end position="454"/>
    </location>
</feature>
<evidence type="ECO:0000256" key="1">
    <source>
        <dbReference type="ARBA" id="ARBA00007992"/>
    </source>
</evidence>
<dbReference type="InterPro" id="IPR036188">
    <property type="entry name" value="FAD/NAD-bd_sf"/>
</dbReference>
<keyword evidence="5 8" id="KW-0503">Monooxygenase</keyword>
<dbReference type="PANTHER" id="PTHR13789">
    <property type="entry name" value="MONOOXYGENASE"/>
    <property type="match status" value="1"/>
</dbReference>
<sequence length="454" mass="49628">MAEHQDQVPLTGDGVHDTGIDVIVVGAGFGGIACAIECKRKGHRVMILEKVHELKHLGDMLSLGVNAGRILAKWGLHDKLWDVSVNARELHVHDYLGGLIQVQELSLPLFGAFAYNGHRALLHEVLLEHAKSLGIEIRMGHQVVEYREDEANRKAGVKIQTGETFDADVIVAADGVKSLARKFVIGYCDNPKPSGYAIYRAWFDAEEHGITTDPLTDFLTIHGDQLHAWIGKDVHFIASSSFGGKVICFFITHKDNTAVDGDWSSPGKIEDVLDIVKDWDPRCAAVVSKAPSCIDWKLLVHDPLPTWVSKSGRIVLIGDAAHPFLPSSMQGASQAIEDGTTLAVTLNLAGKNSVPLGTRTWESIRYQRVRDAQLLGGTTRNKWHGAKPGDSGKSFELPMPEWLLAFDAEACVYATYDGIAQSIVEDGYRQPSRQPSLSGDELSQRGCRGPHIGI</sequence>
<keyword evidence="2" id="KW-0285">Flavoprotein</keyword>
<comment type="caution">
    <text evidence="8">The sequence shown here is derived from an EMBL/GenBank/DDBJ whole genome shotgun (WGS) entry which is preliminary data.</text>
</comment>
<dbReference type="Pfam" id="PF01494">
    <property type="entry name" value="FAD_binding_3"/>
    <property type="match status" value="1"/>
</dbReference>
<evidence type="ECO:0000256" key="4">
    <source>
        <dbReference type="ARBA" id="ARBA00023002"/>
    </source>
</evidence>
<dbReference type="Proteomes" id="UP000807769">
    <property type="component" value="Unassembled WGS sequence"/>
</dbReference>